<feature type="domain" description="Large ribosomal subunit protein uL5 N-terminal" evidence="4">
    <location>
        <begin position="10"/>
        <end position="62"/>
    </location>
</feature>
<name>A0AAN9IVH3_CROPI</name>
<evidence type="ECO:0000256" key="3">
    <source>
        <dbReference type="ARBA" id="ARBA00023274"/>
    </source>
</evidence>
<dbReference type="GO" id="GO:1990904">
    <property type="term" value="C:ribonucleoprotein complex"/>
    <property type="evidence" value="ECO:0007669"/>
    <property type="project" value="UniProtKB-KW"/>
</dbReference>
<dbReference type="GO" id="GO:0006412">
    <property type="term" value="P:translation"/>
    <property type="evidence" value="ECO:0007669"/>
    <property type="project" value="InterPro"/>
</dbReference>
<dbReference type="PROSITE" id="PS00358">
    <property type="entry name" value="RIBOSOMAL_L5"/>
    <property type="match status" value="1"/>
</dbReference>
<proteinExistence type="inferred from homology"/>
<comment type="caution">
    <text evidence="5">The sequence shown here is derived from an EMBL/GenBank/DDBJ whole genome shotgun (WGS) entry which is preliminary data.</text>
</comment>
<organism evidence="5 6">
    <name type="scientific">Crotalaria pallida</name>
    <name type="common">Smooth rattlebox</name>
    <name type="synonym">Crotalaria striata</name>
    <dbReference type="NCBI Taxonomy" id="3830"/>
    <lineage>
        <taxon>Eukaryota</taxon>
        <taxon>Viridiplantae</taxon>
        <taxon>Streptophyta</taxon>
        <taxon>Embryophyta</taxon>
        <taxon>Tracheophyta</taxon>
        <taxon>Spermatophyta</taxon>
        <taxon>Magnoliopsida</taxon>
        <taxon>eudicotyledons</taxon>
        <taxon>Gunneridae</taxon>
        <taxon>Pentapetalae</taxon>
        <taxon>rosids</taxon>
        <taxon>fabids</taxon>
        <taxon>Fabales</taxon>
        <taxon>Fabaceae</taxon>
        <taxon>Papilionoideae</taxon>
        <taxon>50 kb inversion clade</taxon>
        <taxon>genistoids sensu lato</taxon>
        <taxon>core genistoids</taxon>
        <taxon>Crotalarieae</taxon>
        <taxon>Crotalaria</taxon>
    </lineage>
</organism>
<dbReference type="InterPro" id="IPR020929">
    <property type="entry name" value="Ribosomal_uL5_CS"/>
</dbReference>
<dbReference type="InterPro" id="IPR002132">
    <property type="entry name" value="Ribosomal_uL5"/>
</dbReference>
<dbReference type="GO" id="GO:0003735">
    <property type="term" value="F:structural constituent of ribosome"/>
    <property type="evidence" value="ECO:0007669"/>
    <property type="project" value="InterPro"/>
</dbReference>
<evidence type="ECO:0000256" key="1">
    <source>
        <dbReference type="ARBA" id="ARBA00008553"/>
    </source>
</evidence>
<comment type="similarity">
    <text evidence="1">Belongs to the universal ribosomal protein uL5 family.</text>
</comment>
<dbReference type="InterPro" id="IPR022803">
    <property type="entry name" value="Ribosomal_uL5_dom_sf"/>
</dbReference>
<dbReference type="SUPFAM" id="SSF55282">
    <property type="entry name" value="RL5-like"/>
    <property type="match status" value="1"/>
</dbReference>
<dbReference type="Gene3D" id="3.30.1440.10">
    <property type="match status" value="1"/>
</dbReference>
<evidence type="ECO:0000256" key="2">
    <source>
        <dbReference type="ARBA" id="ARBA00022980"/>
    </source>
</evidence>
<gene>
    <name evidence="5" type="ORF">RIF29_00241</name>
</gene>
<sequence length="200" mass="22715">MASEKKLAKPMREIKVQKLVLNISVGESGDRLTRAAKVLEQLSGQTPVFSKARYTVRSFGIRLNEKIARYVTVRGDKAMQLCLKSAVLALDDLVLVLIRAILEIRTTWESVKCEQIVFLRNDESAKSEQLQEQERGNCRSNCRSKVQDLATAGARKRPTCCVLVMTKPTKSDLEKGEQEKLKSYHDQVVLKLQRLQLHFL</sequence>
<keyword evidence="2" id="KW-0689">Ribosomal protein</keyword>
<protein>
    <recommendedName>
        <fullName evidence="4">Large ribosomal subunit protein uL5 N-terminal domain-containing protein</fullName>
    </recommendedName>
</protein>
<evidence type="ECO:0000313" key="6">
    <source>
        <dbReference type="Proteomes" id="UP001372338"/>
    </source>
</evidence>
<dbReference type="Proteomes" id="UP001372338">
    <property type="component" value="Unassembled WGS sequence"/>
</dbReference>
<dbReference type="EMBL" id="JAYWIO010000001">
    <property type="protein sequence ID" value="KAK7287155.1"/>
    <property type="molecule type" value="Genomic_DNA"/>
</dbReference>
<dbReference type="InterPro" id="IPR031310">
    <property type="entry name" value="Ribosomal_uL5_N"/>
</dbReference>
<evidence type="ECO:0000259" key="4">
    <source>
        <dbReference type="Pfam" id="PF00281"/>
    </source>
</evidence>
<evidence type="ECO:0000313" key="5">
    <source>
        <dbReference type="EMBL" id="KAK7287155.1"/>
    </source>
</evidence>
<accession>A0AAN9IVH3</accession>
<dbReference type="Pfam" id="PF00281">
    <property type="entry name" value="Ribosomal_L5"/>
    <property type="match status" value="1"/>
</dbReference>
<dbReference type="PANTHER" id="PTHR11994">
    <property type="entry name" value="60S RIBOSOMAL PROTEIN L11-RELATED"/>
    <property type="match status" value="1"/>
</dbReference>
<reference evidence="5 6" key="1">
    <citation type="submission" date="2024-01" db="EMBL/GenBank/DDBJ databases">
        <title>The genomes of 5 underutilized Papilionoideae crops provide insights into root nodulation and disease resistanc.</title>
        <authorList>
            <person name="Yuan L."/>
        </authorList>
    </citation>
    <scope>NUCLEOTIDE SEQUENCE [LARGE SCALE GENOMIC DNA]</scope>
    <source>
        <strain evidence="5">ZHUSHIDOU_FW_LH</strain>
        <tissue evidence="5">Leaf</tissue>
    </source>
</reference>
<dbReference type="GO" id="GO:0005840">
    <property type="term" value="C:ribosome"/>
    <property type="evidence" value="ECO:0007669"/>
    <property type="project" value="UniProtKB-KW"/>
</dbReference>
<dbReference type="AlphaFoldDB" id="A0AAN9IVH3"/>
<keyword evidence="3" id="KW-0687">Ribonucleoprotein</keyword>
<keyword evidence="6" id="KW-1185">Reference proteome</keyword>